<name>A0A2P2QI31_RHIMU</name>
<organism evidence="1">
    <name type="scientific">Rhizophora mucronata</name>
    <name type="common">Asiatic mangrove</name>
    <dbReference type="NCBI Taxonomy" id="61149"/>
    <lineage>
        <taxon>Eukaryota</taxon>
        <taxon>Viridiplantae</taxon>
        <taxon>Streptophyta</taxon>
        <taxon>Embryophyta</taxon>
        <taxon>Tracheophyta</taxon>
        <taxon>Spermatophyta</taxon>
        <taxon>Magnoliopsida</taxon>
        <taxon>eudicotyledons</taxon>
        <taxon>Gunneridae</taxon>
        <taxon>Pentapetalae</taxon>
        <taxon>rosids</taxon>
        <taxon>fabids</taxon>
        <taxon>Malpighiales</taxon>
        <taxon>Rhizophoraceae</taxon>
        <taxon>Rhizophora</taxon>
    </lineage>
</organism>
<protein>
    <submittedName>
        <fullName evidence="1">Uncharacterized protein</fullName>
    </submittedName>
</protein>
<sequence>MKAKYQVSIPC</sequence>
<reference evidence="1" key="1">
    <citation type="submission" date="2018-02" db="EMBL/GenBank/DDBJ databases">
        <title>Rhizophora mucronata_Transcriptome.</title>
        <authorList>
            <person name="Meera S.P."/>
            <person name="Sreeshan A."/>
            <person name="Augustine A."/>
        </authorList>
    </citation>
    <scope>NUCLEOTIDE SEQUENCE</scope>
    <source>
        <tissue evidence="1">Leaf</tissue>
    </source>
</reference>
<accession>A0A2P2QI31</accession>
<proteinExistence type="predicted"/>
<dbReference type="EMBL" id="GGEC01086157">
    <property type="protein sequence ID" value="MBX66641.1"/>
    <property type="molecule type" value="Transcribed_RNA"/>
</dbReference>
<evidence type="ECO:0000313" key="1">
    <source>
        <dbReference type="EMBL" id="MBX66641.1"/>
    </source>
</evidence>